<protein>
    <submittedName>
        <fullName evidence="2">(raccoon dog) hypothetical protein</fullName>
    </submittedName>
</protein>
<proteinExistence type="predicted"/>
<keyword evidence="3" id="KW-1185">Reference proteome</keyword>
<dbReference type="AlphaFoldDB" id="A0A811XTQ7"/>
<accession>A0A811XTQ7</accession>
<evidence type="ECO:0000313" key="2">
    <source>
        <dbReference type="EMBL" id="CAD7668374.1"/>
    </source>
</evidence>
<comment type="caution">
    <text evidence="2">The sequence shown here is derived from an EMBL/GenBank/DDBJ whole genome shotgun (WGS) entry which is preliminary data.</text>
</comment>
<reference evidence="2" key="1">
    <citation type="submission" date="2020-12" db="EMBL/GenBank/DDBJ databases">
        <authorList>
            <consortium name="Molecular Ecology Group"/>
        </authorList>
    </citation>
    <scope>NUCLEOTIDE SEQUENCE</scope>
    <source>
        <strain evidence="2">TBG_1078</strain>
    </source>
</reference>
<dbReference type="EMBL" id="CAJHUB010000649">
    <property type="protein sequence ID" value="CAD7668374.1"/>
    <property type="molecule type" value="Genomic_DNA"/>
</dbReference>
<name>A0A811XTQ7_NYCPR</name>
<evidence type="ECO:0000256" key="1">
    <source>
        <dbReference type="SAM" id="MobiDB-lite"/>
    </source>
</evidence>
<dbReference type="Proteomes" id="UP000645828">
    <property type="component" value="Unassembled WGS sequence"/>
</dbReference>
<evidence type="ECO:0000313" key="3">
    <source>
        <dbReference type="Proteomes" id="UP000645828"/>
    </source>
</evidence>
<gene>
    <name evidence="2" type="ORF">NYPRO_LOCUS1614</name>
</gene>
<feature type="region of interest" description="Disordered" evidence="1">
    <location>
        <begin position="195"/>
        <end position="247"/>
    </location>
</feature>
<organism evidence="2 3">
    <name type="scientific">Nyctereutes procyonoides</name>
    <name type="common">Raccoon dog</name>
    <name type="synonym">Canis procyonoides</name>
    <dbReference type="NCBI Taxonomy" id="34880"/>
    <lineage>
        <taxon>Eukaryota</taxon>
        <taxon>Metazoa</taxon>
        <taxon>Chordata</taxon>
        <taxon>Craniata</taxon>
        <taxon>Vertebrata</taxon>
        <taxon>Euteleostomi</taxon>
        <taxon>Mammalia</taxon>
        <taxon>Eutheria</taxon>
        <taxon>Laurasiatheria</taxon>
        <taxon>Carnivora</taxon>
        <taxon>Caniformia</taxon>
        <taxon>Canidae</taxon>
        <taxon>Nyctereutes</taxon>
    </lineage>
</organism>
<feature type="region of interest" description="Disordered" evidence="1">
    <location>
        <begin position="1"/>
        <end position="25"/>
    </location>
</feature>
<sequence length="247" mass="26271">MANKGARGRLTEGRAALSTEGPRRHQKCLPSWGTASLLRAGGSVALGLGPRLPTPEEARVSGFTPPGDFGPWCLLWGEMQEKILICVHTVHLLASRGRQSERRGWQVASLLELSPGGRGRWGAEGDSLGAATKGWRLLVLLPRQVPLRRHPCHPDQMAWGPRPVPCACRTRLWIVAKHRFGTGRPAAAAILDPSRLPGVADTQPGPEPGAGGRAAQRVGSASPLPLPGRPRLVSGAGRGSAEPLESW</sequence>